<dbReference type="EMBL" id="CP000776">
    <property type="protein sequence ID" value="ABS50958.1"/>
    <property type="molecule type" value="Genomic_DNA"/>
</dbReference>
<gene>
    <name evidence="2" type="ordered locus">CHAB381_1395</name>
</gene>
<evidence type="ECO:0000313" key="2">
    <source>
        <dbReference type="EMBL" id="ABS50958.1"/>
    </source>
</evidence>
<protein>
    <recommendedName>
        <fullName evidence="4">Periplasmic protein</fullName>
    </recommendedName>
</protein>
<dbReference type="Pfam" id="PF13179">
    <property type="entry name" value="DUF4006"/>
    <property type="match status" value="1"/>
</dbReference>
<dbReference type="Proteomes" id="UP000002407">
    <property type="component" value="Chromosome"/>
</dbReference>
<sequence length="72" mass="7858">MENTSRHIFGLNGITGMLIATVLLLTILAGLTYLGILAQQSVAEQPYSYTNAEQVKQSSSIEVAKETMKIKE</sequence>
<organism evidence="2 3">
    <name type="scientific">Campylobacter hominis (strain ATCC BAA-381 / DSM 21671 / CCUG 45161 / LMG 19568 / NCTC 13146 / CH001A)</name>
    <dbReference type="NCBI Taxonomy" id="360107"/>
    <lineage>
        <taxon>Bacteria</taxon>
        <taxon>Pseudomonadati</taxon>
        <taxon>Campylobacterota</taxon>
        <taxon>Epsilonproteobacteria</taxon>
        <taxon>Campylobacterales</taxon>
        <taxon>Campylobacteraceae</taxon>
        <taxon>Campylobacter</taxon>
    </lineage>
</organism>
<keyword evidence="1" id="KW-0472">Membrane</keyword>
<dbReference type="RefSeq" id="WP_012109247.1">
    <property type="nucleotide sequence ID" value="NC_009714.1"/>
</dbReference>
<dbReference type="AlphaFoldDB" id="A7I353"/>
<proteinExistence type="predicted"/>
<keyword evidence="3" id="KW-1185">Reference proteome</keyword>
<dbReference type="OrthoDB" id="5373107at2"/>
<evidence type="ECO:0000256" key="1">
    <source>
        <dbReference type="SAM" id="Phobius"/>
    </source>
</evidence>
<dbReference type="eggNOG" id="ENOG50319CK">
    <property type="taxonomic scope" value="Bacteria"/>
</dbReference>
<dbReference type="InterPro" id="IPR025065">
    <property type="entry name" value="DUF4006"/>
</dbReference>
<name>A7I353_CAMHC</name>
<keyword evidence="1" id="KW-1133">Transmembrane helix</keyword>
<evidence type="ECO:0000313" key="3">
    <source>
        <dbReference type="Proteomes" id="UP000002407"/>
    </source>
</evidence>
<dbReference type="HOGENOM" id="CLU_191469_0_0_7"/>
<keyword evidence="1" id="KW-0812">Transmembrane</keyword>
<accession>A7I353</accession>
<reference evidence="3" key="1">
    <citation type="submission" date="2007-07" db="EMBL/GenBank/DDBJ databases">
        <title>Complete genome sequence of Campylobacter hominis ATCC BAA-381, a commensal isolated from the human gastrointestinal tract.</title>
        <authorList>
            <person name="Fouts D.E."/>
            <person name="Mongodin E.F."/>
            <person name="Puiu D."/>
            <person name="Sebastian Y."/>
            <person name="Miller W.G."/>
            <person name="Mandrell R.E."/>
            <person name="Nelson K.E."/>
        </authorList>
    </citation>
    <scope>NUCLEOTIDE SEQUENCE [LARGE SCALE GENOMIC DNA]</scope>
    <source>
        <strain evidence="3">ATCC BAA-381 / LMG 19568 / NCTC 13146 / CH001A</strain>
    </source>
</reference>
<evidence type="ECO:0008006" key="4">
    <source>
        <dbReference type="Google" id="ProtNLM"/>
    </source>
</evidence>
<dbReference type="KEGG" id="cha:CHAB381_1395"/>
<dbReference type="STRING" id="360107.CHAB381_1395"/>
<feature type="transmembrane region" description="Helical" evidence="1">
    <location>
        <begin position="12"/>
        <end position="36"/>
    </location>
</feature>